<accession>A0ACC0V2D3</accession>
<proteinExistence type="predicted"/>
<protein>
    <submittedName>
        <fullName evidence="1">Uncharacterized protein</fullName>
    </submittedName>
</protein>
<evidence type="ECO:0000313" key="2">
    <source>
        <dbReference type="Proteomes" id="UP001163324"/>
    </source>
</evidence>
<reference evidence="1" key="1">
    <citation type="submission" date="2022-10" db="EMBL/GenBank/DDBJ databases">
        <title>Complete Genome of Trichothecium roseum strain YXFP-22015, a Plant Pathogen Isolated from Citrus.</title>
        <authorList>
            <person name="Wang Y."/>
            <person name="Zhu L."/>
        </authorList>
    </citation>
    <scope>NUCLEOTIDE SEQUENCE</scope>
    <source>
        <strain evidence="1">YXFP-22015</strain>
    </source>
</reference>
<gene>
    <name evidence="1" type="ORF">N3K66_004311</name>
</gene>
<comment type="caution">
    <text evidence="1">The sequence shown here is derived from an EMBL/GenBank/DDBJ whole genome shotgun (WGS) entry which is preliminary data.</text>
</comment>
<evidence type="ECO:0000313" key="1">
    <source>
        <dbReference type="EMBL" id="KAI9900049.1"/>
    </source>
</evidence>
<dbReference type="EMBL" id="CM047943">
    <property type="protein sequence ID" value="KAI9900049.1"/>
    <property type="molecule type" value="Genomic_DNA"/>
</dbReference>
<keyword evidence="2" id="KW-1185">Reference proteome</keyword>
<sequence length="199" mass="21856">MAPLSYKTLFAAGVALLGASGVAAQCKPAEVNKATMDLVTQWEEWYDQPQTNAAGVWVVGYSHYCVDEACSDVTYPFPISRDDGRELLNADMANSEICISKHTSPSITLNGNQFGALVSWAYNIRCPLASDSDLIRRLNNGETPKDVVEQELPKWKFAGGIELPGLSRRRWAEINLFNTETQDPGLPMECEGLNVEIGI</sequence>
<organism evidence="1 2">
    <name type="scientific">Trichothecium roseum</name>
    <dbReference type="NCBI Taxonomy" id="47278"/>
    <lineage>
        <taxon>Eukaryota</taxon>
        <taxon>Fungi</taxon>
        <taxon>Dikarya</taxon>
        <taxon>Ascomycota</taxon>
        <taxon>Pezizomycotina</taxon>
        <taxon>Sordariomycetes</taxon>
        <taxon>Hypocreomycetidae</taxon>
        <taxon>Hypocreales</taxon>
        <taxon>Hypocreales incertae sedis</taxon>
        <taxon>Trichothecium</taxon>
    </lineage>
</organism>
<name>A0ACC0V2D3_9HYPO</name>
<dbReference type="Proteomes" id="UP001163324">
    <property type="component" value="Chromosome 4"/>
</dbReference>